<evidence type="ECO:0000313" key="15">
    <source>
        <dbReference type="EMBL" id="MBW8723765.1"/>
    </source>
</evidence>
<keyword evidence="12" id="KW-1003">Cell membrane</keyword>
<organism evidence="15 16">
    <name type="scientific">Inquilinus limosus</name>
    <dbReference type="NCBI Taxonomy" id="171674"/>
    <lineage>
        <taxon>Bacteria</taxon>
        <taxon>Pseudomonadati</taxon>
        <taxon>Pseudomonadota</taxon>
        <taxon>Alphaproteobacteria</taxon>
        <taxon>Rhodospirillales</taxon>
        <taxon>Rhodospirillaceae</taxon>
        <taxon>Inquilinus</taxon>
    </lineage>
</organism>
<dbReference type="CDD" id="cd00371">
    <property type="entry name" value="HMA"/>
    <property type="match status" value="1"/>
</dbReference>
<dbReference type="SFLD" id="SFLDS00003">
    <property type="entry name" value="Haloacid_Dehalogenase"/>
    <property type="match status" value="1"/>
</dbReference>
<dbReference type="Pfam" id="PF00122">
    <property type="entry name" value="E1-E2_ATPase"/>
    <property type="match status" value="1"/>
</dbReference>
<evidence type="ECO:0000256" key="1">
    <source>
        <dbReference type="ARBA" id="ARBA00004141"/>
    </source>
</evidence>
<dbReference type="GO" id="GO:0016887">
    <property type="term" value="F:ATP hydrolysis activity"/>
    <property type="evidence" value="ECO:0007669"/>
    <property type="project" value="InterPro"/>
</dbReference>
<feature type="transmembrane region" description="Helical" evidence="12">
    <location>
        <begin position="312"/>
        <end position="337"/>
    </location>
</feature>
<dbReference type="InterPro" id="IPR001757">
    <property type="entry name" value="P_typ_ATPase"/>
</dbReference>
<name>A0A952FII3_9PROT</name>
<dbReference type="SFLD" id="SFLDG00002">
    <property type="entry name" value="C1.7:_P-type_atpase_like"/>
    <property type="match status" value="1"/>
</dbReference>
<evidence type="ECO:0000256" key="10">
    <source>
        <dbReference type="ARBA" id="ARBA00039097"/>
    </source>
</evidence>
<evidence type="ECO:0000256" key="11">
    <source>
        <dbReference type="ARBA" id="ARBA00047308"/>
    </source>
</evidence>
<dbReference type="SUPFAM" id="SSF81653">
    <property type="entry name" value="Calcium ATPase, transduction domain A"/>
    <property type="match status" value="1"/>
</dbReference>
<comment type="subcellular location">
    <subcellularLocation>
        <location evidence="12">Cell membrane</location>
    </subcellularLocation>
    <subcellularLocation>
        <location evidence="1">Membrane</location>
        <topology evidence="1">Multi-pass membrane protein</topology>
    </subcellularLocation>
</comment>
<dbReference type="InterPro" id="IPR036163">
    <property type="entry name" value="HMA_dom_sf"/>
</dbReference>
<feature type="transmembrane region" description="Helical" evidence="12">
    <location>
        <begin position="279"/>
        <end position="300"/>
    </location>
</feature>
<evidence type="ECO:0000256" key="3">
    <source>
        <dbReference type="ARBA" id="ARBA00022692"/>
    </source>
</evidence>
<dbReference type="InterPro" id="IPR023214">
    <property type="entry name" value="HAD_sf"/>
</dbReference>
<evidence type="ECO:0000256" key="8">
    <source>
        <dbReference type="ARBA" id="ARBA00022989"/>
    </source>
</evidence>
<feature type="region of interest" description="Disordered" evidence="13">
    <location>
        <begin position="671"/>
        <end position="691"/>
    </location>
</feature>
<dbReference type="PRINTS" id="PR00119">
    <property type="entry name" value="CATATPASE"/>
</dbReference>
<keyword evidence="6 12" id="KW-0067">ATP-binding</keyword>
<dbReference type="PROSITE" id="PS00154">
    <property type="entry name" value="ATPASE_E1_E2"/>
    <property type="match status" value="1"/>
</dbReference>
<evidence type="ECO:0000256" key="7">
    <source>
        <dbReference type="ARBA" id="ARBA00022967"/>
    </source>
</evidence>
<dbReference type="PANTHER" id="PTHR48085">
    <property type="entry name" value="CADMIUM/ZINC-TRANSPORTING ATPASE HMA2-RELATED"/>
    <property type="match status" value="1"/>
</dbReference>
<feature type="transmembrane region" description="Helical" evidence="12">
    <location>
        <begin position="616"/>
        <end position="633"/>
    </location>
</feature>
<dbReference type="PROSITE" id="PS50846">
    <property type="entry name" value="HMA_2"/>
    <property type="match status" value="1"/>
</dbReference>
<evidence type="ECO:0000256" key="6">
    <source>
        <dbReference type="ARBA" id="ARBA00022840"/>
    </source>
</evidence>
<dbReference type="InterPro" id="IPR044492">
    <property type="entry name" value="P_typ_ATPase_HD_dom"/>
</dbReference>
<keyword evidence="7" id="KW-1278">Translocase</keyword>
<dbReference type="GO" id="GO:0016463">
    <property type="term" value="F:P-type zinc transporter activity"/>
    <property type="evidence" value="ECO:0007669"/>
    <property type="project" value="UniProtKB-EC"/>
</dbReference>
<dbReference type="InterPro" id="IPR036412">
    <property type="entry name" value="HAD-like_sf"/>
</dbReference>
<keyword evidence="4 12" id="KW-0479">Metal-binding</keyword>
<dbReference type="InterPro" id="IPR059000">
    <property type="entry name" value="ATPase_P-type_domA"/>
</dbReference>
<accession>A0A952FII3</accession>
<dbReference type="AlphaFoldDB" id="A0A952FII3"/>
<comment type="catalytic activity">
    <reaction evidence="11">
        <text>Zn(2+)(in) + ATP + H2O = Zn(2+)(out) + ADP + phosphate + H(+)</text>
        <dbReference type="Rhea" id="RHEA:20621"/>
        <dbReference type="ChEBI" id="CHEBI:15377"/>
        <dbReference type="ChEBI" id="CHEBI:15378"/>
        <dbReference type="ChEBI" id="CHEBI:29105"/>
        <dbReference type="ChEBI" id="CHEBI:30616"/>
        <dbReference type="ChEBI" id="CHEBI:43474"/>
        <dbReference type="ChEBI" id="CHEBI:456216"/>
        <dbReference type="EC" id="7.2.2.12"/>
    </reaction>
</comment>
<dbReference type="Pfam" id="PF00702">
    <property type="entry name" value="Hydrolase"/>
    <property type="match status" value="1"/>
</dbReference>
<keyword evidence="9 12" id="KW-0472">Membrane</keyword>
<gene>
    <name evidence="15" type="ORF">JF625_01225</name>
</gene>
<dbReference type="InterPro" id="IPR008250">
    <property type="entry name" value="ATPase_P-typ_transduc_dom_A_sf"/>
</dbReference>
<dbReference type="InterPro" id="IPR023298">
    <property type="entry name" value="ATPase_P-typ_TM_dom_sf"/>
</dbReference>
<evidence type="ECO:0000313" key="16">
    <source>
        <dbReference type="Proteomes" id="UP000700706"/>
    </source>
</evidence>
<dbReference type="Gene3D" id="3.40.1110.10">
    <property type="entry name" value="Calcium-transporting ATPase, cytoplasmic domain N"/>
    <property type="match status" value="1"/>
</dbReference>
<evidence type="ECO:0000256" key="12">
    <source>
        <dbReference type="RuleBase" id="RU362081"/>
    </source>
</evidence>
<dbReference type="GO" id="GO:0005524">
    <property type="term" value="F:ATP binding"/>
    <property type="evidence" value="ECO:0007669"/>
    <property type="project" value="UniProtKB-UniRule"/>
</dbReference>
<dbReference type="NCBIfam" id="TIGR01494">
    <property type="entry name" value="ATPase_P-type"/>
    <property type="match status" value="1"/>
</dbReference>
<feature type="compositionally biased region" description="Basic and acidic residues" evidence="13">
    <location>
        <begin position="675"/>
        <end position="688"/>
    </location>
</feature>
<reference evidence="15" key="1">
    <citation type="submission" date="2020-06" db="EMBL/GenBank/DDBJ databases">
        <title>Stable isotope informed genome-resolved metagenomics uncovers potential trophic interactions in rhizosphere soil.</title>
        <authorList>
            <person name="Starr E.P."/>
            <person name="Shi S."/>
            <person name="Blazewicz S.J."/>
            <person name="Koch B.J."/>
            <person name="Probst A.J."/>
            <person name="Hungate B.A."/>
            <person name="Pett-Ridge J."/>
            <person name="Firestone M.K."/>
            <person name="Banfield J.F."/>
        </authorList>
    </citation>
    <scope>NUCLEOTIDE SEQUENCE</scope>
    <source>
        <strain evidence="15">YM_69_17</strain>
    </source>
</reference>
<comment type="similarity">
    <text evidence="2 12">Belongs to the cation transport ATPase (P-type) (TC 3.A.3) family. Type IB subfamily.</text>
</comment>
<dbReference type="NCBIfam" id="TIGR01525">
    <property type="entry name" value="ATPase-IB_hvy"/>
    <property type="match status" value="1"/>
</dbReference>
<dbReference type="GO" id="GO:0005886">
    <property type="term" value="C:plasma membrane"/>
    <property type="evidence" value="ECO:0007669"/>
    <property type="project" value="UniProtKB-SubCell"/>
</dbReference>
<dbReference type="Gene3D" id="2.70.150.10">
    <property type="entry name" value="Calcium-transporting ATPase, cytoplasmic transduction domain A"/>
    <property type="match status" value="1"/>
</dbReference>
<dbReference type="Gene3D" id="3.40.50.1000">
    <property type="entry name" value="HAD superfamily/HAD-like"/>
    <property type="match status" value="1"/>
</dbReference>
<dbReference type="SUPFAM" id="SSF55008">
    <property type="entry name" value="HMA, heavy metal-associated domain"/>
    <property type="match status" value="1"/>
</dbReference>
<proteinExistence type="inferred from homology"/>
<dbReference type="SUPFAM" id="SSF56784">
    <property type="entry name" value="HAD-like"/>
    <property type="match status" value="1"/>
</dbReference>
<dbReference type="GO" id="GO:0015086">
    <property type="term" value="F:cadmium ion transmembrane transporter activity"/>
    <property type="evidence" value="ECO:0007669"/>
    <property type="project" value="TreeGrafter"/>
</dbReference>
<comment type="caution">
    <text evidence="15">The sequence shown here is derived from an EMBL/GenBank/DDBJ whole genome shotgun (WGS) entry which is preliminary data.</text>
</comment>
<dbReference type="SFLD" id="SFLDF00027">
    <property type="entry name" value="p-type_atpase"/>
    <property type="match status" value="1"/>
</dbReference>
<keyword evidence="8 12" id="KW-1133">Transmembrane helix</keyword>
<dbReference type="EC" id="7.2.2.12" evidence="10"/>
<keyword evidence="5 12" id="KW-0547">Nucleotide-binding</keyword>
<evidence type="ECO:0000256" key="4">
    <source>
        <dbReference type="ARBA" id="ARBA00022723"/>
    </source>
</evidence>
<dbReference type="InterPro" id="IPR018303">
    <property type="entry name" value="ATPase_P-typ_P_site"/>
</dbReference>
<evidence type="ECO:0000259" key="14">
    <source>
        <dbReference type="PROSITE" id="PS50846"/>
    </source>
</evidence>
<keyword evidence="3 12" id="KW-0812">Transmembrane</keyword>
<dbReference type="InterPro" id="IPR006121">
    <property type="entry name" value="HMA_dom"/>
</dbReference>
<sequence length="735" mass="73760">DCPSCVGKLQTALGRIEGVSGVEVSFATGLLALGAQGAAANGQAVEAKIRALGFTPTAVGDAPKAPAPEDAKPWWRERKAQLVGFTGILLAAAFVASLIVPAEAEWAYLAAALIGLVPVARRALTLIRSGSPFSIETLMAVAAIGAIAIGAASEAAVVVFLFAVGELLETVAAGRARQGIKALVSLVPRTAQRESNGILSTVAVDDLAIGDIVLVRPGDRVPADGEIVDGASELDEAPITGESVPVAKAAGDAARIIHMVETAQSSKAPTARFIDRFSAWYTPAAMAVAALVIAVPPLLFGGDWTVWTYRGLSLLLIACPCALVLSTPAAIASGIAAGTRRGLLLKGGAALEMLGKVKSVAFDKTGTLTIGRPQVTDIVALDGSEAAVLADAAAVESGSSHPLARAILDAAAARKVAVPAVAEASAIAGKAVLGRVGGALLAVGSPRYAAERGPLPAGLADRIAALEADGKTVVVLLGETGPRGLIALRDEPREDAAAAVAALLRAGVQPVMLTGDNRRTAAAVAGALGIAVEAELLPDDKLAAIGRLKAQGPVAMVGDGINDAPALAAASVGIAMGGGTDVALETADAALLNNRVTGVAELIGLSRATLANIHQNIAVALGLKGLFLATTLLGATSLWMAILADTGATVLVTLNALRLLRLLPAARPAAAKATPAHDHDHDHAHDHAAGPQETEDCCAHGACGSKPADIACGACRAPNQASARYCSQCGQAMAA</sequence>
<evidence type="ECO:0000256" key="13">
    <source>
        <dbReference type="SAM" id="MobiDB-lite"/>
    </source>
</evidence>
<dbReference type="InterPro" id="IPR023299">
    <property type="entry name" value="ATPase_P-typ_cyto_dom_N"/>
</dbReference>
<feature type="non-terminal residue" evidence="15">
    <location>
        <position position="1"/>
    </location>
</feature>
<evidence type="ECO:0000256" key="2">
    <source>
        <dbReference type="ARBA" id="ARBA00006024"/>
    </source>
</evidence>
<evidence type="ECO:0000256" key="5">
    <source>
        <dbReference type="ARBA" id="ARBA00022741"/>
    </source>
</evidence>
<evidence type="ECO:0000256" key="9">
    <source>
        <dbReference type="ARBA" id="ARBA00023136"/>
    </source>
</evidence>
<dbReference type="GO" id="GO:0046872">
    <property type="term" value="F:metal ion binding"/>
    <property type="evidence" value="ECO:0007669"/>
    <property type="project" value="UniProtKB-KW"/>
</dbReference>
<dbReference type="PANTHER" id="PTHR48085:SF5">
    <property type="entry name" value="CADMIUM_ZINC-TRANSPORTING ATPASE HMA4-RELATED"/>
    <property type="match status" value="1"/>
</dbReference>
<dbReference type="Gene3D" id="3.30.70.100">
    <property type="match status" value="1"/>
</dbReference>
<protein>
    <recommendedName>
        <fullName evidence="10">P-type Zn(2+) transporter</fullName>
        <ecNumber evidence="10">7.2.2.12</ecNumber>
    </recommendedName>
</protein>
<dbReference type="SUPFAM" id="SSF81665">
    <property type="entry name" value="Calcium ATPase, transmembrane domain M"/>
    <property type="match status" value="1"/>
</dbReference>
<dbReference type="InterPro" id="IPR027256">
    <property type="entry name" value="P-typ_ATPase_IB"/>
</dbReference>
<dbReference type="InterPro" id="IPR051014">
    <property type="entry name" value="Cation_Transport_ATPase_IB"/>
</dbReference>
<dbReference type="Proteomes" id="UP000700706">
    <property type="component" value="Unassembled WGS sequence"/>
</dbReference>
<feature type="domain" description="HMA" evidence="14">
    <location>
        <begin position="1"/>
        <end position="57"/>
    </location>
</feature>
<dbReference type="EMBL" id="JAEKLZ010000047">
    <property type="protein sequence ID" value="MBW8723765.1"/>
    <property type="molecule type" value="Genomic_DNA"/>
</dbReference>
<feature type="transmembrane region" description="Helical" evidence="12">
    <location>
        <begin position="82"/>
        <end position="100"/>
    </location>
</feature>